<dbReference type="Pfam" id="PF24571">
    <property type="entry name" value="HEAT_SCC3-SA"/>
    <property type="match status" value="1"/>
</dbReference>
<feature type="compositionally biased region" description="Basic residues" evidence="2">
    <location>
        <begin position="1640"/>
        <end position="1650"/>
    </location>
</feature>
<dbReference type="PROSITE" id="PS51425">
    <property type="entry name" value="SCD"/>
    <property type="match status" value="1"/>
</dbReference>
<protein>
    <recommendedName>
        <fullName evidence="3">SCD domain-containing protein</fullName>
    </recommendedName>
</protein>
<evidence type="ECO:0000259" key="3">
    <source>
        <dbReference type="PROSITE" id="PS51425"/>
    </source>
</evidence>
<feature type="region of interest" description="Disordered" evidence="2">
    <location>
        <begin position="266"/>
        <end position="324"/>
    </location>
</feature>
<evidence type="ECO:0000313" key="4">
    <source>
        <dbReference type="EMBL" id="KAL3778940.1"/>
    </source>
</evidence>
<dbReference type="Pfam" id="PF21581">
    <property type="entry name" value="SCD"/>
    <property type="match status" value="1"/>
</dbReference>
<feature type="compositionally biased region" description="Polar residues" evidence="2">
    <location>
        <begin position="1595"/>
        <end position="1605"/>
    </location>
</feature>
<dbReference type="InterPro" id="IPR039662">
    <property type="entry name" value="Cohesin_Scc3/SA"/>
</dbReference>
<dbReference type="EMBL" id="JALLAZ020001192">
    <property type="protein sequence ID" value="KAL3778940.1"/>
    <property type="molecule type" value="Genomic_DNA"/>
</dbReference>
<evidence type="ECO:0000313" key="5">
    <source>
        <dbReference type="Proteomes" id="UP001530315"/>
    </source>
</evidence>
<accession>A0ABD3NSA3</accession>
<dbReference type="PANTHER" id="PTHR11199:SF0">
    <property type="entry name" value="LD34181P-RELATED"/>
    <property type="match status" value="1"/>
</dbReference>
<dbReference type="InterPro" id="IPR016024">
    <property type="entry name" value="ARM-type_fold"/>
</dbReference>
<feature type="compositionally biased region" description="Low complexity" evidence="2">
    <location>
        <begin position="1561"/>
        <end position="1581"/>
    </location>
</feature>
<dbReference type="InterPro" id="IPR056396">
    <property type="entry name" value="HEAT_SCC3-SA"/>
</dbReference>
<feature type="compositionally biased region" description="Acidic residues" evidence="2">
    <location>
        <begin position="304"/>
        <end position="324"/>
    </location>
</feature>
<dbReference type="InterPro" id="IPR020839">
    <property type="entry name" value="SCD"/>
</dbReference>
<feature type="compositionally biased region" description="Low complexity" evidence="2">
    <location>
        <begin position="104"/>
        <end position="149"/>
    </location>
</feature>
<dbReference type="Gene3D" id="1.25.10.10">
    <property type="entry name" value="Leucine-rich Repeat Variant"/>
    <property type="match status" value="1"/>
</dbReference>
<dbReference type="SUPFAM" id="SSF48371">
    <property type="entry name" value="ARM repeat"/>
    <property type="match status" value="1"/>
</dbReference>
<feature type="compositionally biased region" description="Basic and acidic residues" evidence="2">
    <location>
        <begin position="16"/>
        <end position="31"/>
    </location>
</feature>
<gene>
    <name evidence="4" type="ORF">ACHAW5_003636</name>
</gene>
<keyword evidence="1" id="KW-0175">Coiled coil</keyword>
<feature type="region of interest" description="Disordered" evidence="2">
    <location>
        <begin position="1"/>
        <end position="168"/>
    </location>
</feature>
<dbReference type="Proteomes" id="UP001530315">
    <property type="component" value="Unassembled WGS sequence"/>
</dbReference>
<feature type="region of interest" description="Disordered" evidence="2">
    <location>
        <begin position="1529"/>
        <end position="1650"/>
    </location>
</feature>
<comment type="caution">
    <text evidence="4">The sequence shown here is derived from an EMBL/GenBank/DDBJ whole genome shotgun (WGS) entry which is preliminary data.</text>
</comment>
<feature type="compositionally biased region" description="Basic residues" evidence="2">
    <location>
        <begin position="1015"/>
        <end position="1026"/>
    </location>
</feature>
<feature type="region of interest" description="Disordered" evidence="2">
    <location>
        <begin position="858"/>
        <end position="877"/>
    </location>
</feature>
<keyword evidence="5" id="KW-1185">Reference proteome</keyword>
<feature type="coiled-coil region" evidence="1">
    <location>
        <begin position="964"/>
        <end position="991"/>
    </location>
</feature>
<feature type="compositionally biased region" description="Acidic residues" evidence="2">
    <location>
        <begin position="59"/>
        <end position="91"/>
    </location>
</feature>
<sequence>MTGAMPPPRRSGRERRKVESVYDEAARRKREEEEEETEGRRGEKTKRRDSGGSKRRSEDDDDEEEEEEEEEEDEDDERSERLEESDDDDSVGEPVGKKKKTRTKTSATAEAATGGRKKTTTATAKRGGAATTGGRKAKVATGRSPAPASTRRRAGGGDGGGPDGSSSGLVARRALAALARNVLPEGEAPGLRSLFAGLLHSHRPPPPHASSSTPDWADSIVPILSDSTPNLVALARQVVRAHNTGHANLAQLSLLNLLFRSVGGGPGADLSMGPITTTTSPGGGNDEKKKKKKKTTKGKKKYDDDDGEIETEDEGGGEGEEGEVEEEAILDDMDADEWARVVTDLVDDMRHVPAGRIPLCADPLGAVHQSHELSNRERGEAIVGDHHDVIDATPTSTACAGAIEYRRVYEEFWYVLGHVALVEGGMASSSTTTTSGATNEFKRRVDEGETETSSEAVVRLDADLVRSIALRVIELSPVGQPDVRAGATIAALGLARAALDRSASLMRKMDVARRQHAAASRGGGGGGAKAEALKVRMESLRRTVEDLDDLVLGPVVQGLFVHRYRDSNEHIRAMCISSLSRMSLQRPDIFLTDKYLKYFGWMMHDKDHRVRRAALEGLLVPFLAVQDAAEGKARKVGDENLMIEKIDLSRLEQVVAKFLPRIVDSVLDPVGSVQEVAMNLMLVLLKGGFLDDVNDDKLWDQTNQRCLAEDAPPLVRKNALYFILEQLEAFDDGGENDKAAPNERKRAQQLDAIASYAAHTLTNGSVPIDKIQVKAADLLVKSLRDMPEHRGLVTDWGAMLRAIKDDNAAATATLITAGDRANVAKQRVLVRMLACAAREEVGSVADQEFLNRDADADAVEMTSSTKKPKGKRTPSMGREHENLSIALLKALPSLLIQFKGDLAIIPELVSLPRFLIPTVFSLPQRKQDFMDLIKNLGEIYLSSSDTRILDNTARSLVSLCNGDHARATESKAQLRKVVAELRDRIVELMSSDDSTIATSAMSVGGLESDFTSVARSRRRSSTRKKTPAGTPSSDKTSLTDDDTMGTAAADAEYSIFLNLKRLKILSKKCDLSVYFDDRNNINQLELLCNFVCGALKSRLRACKPVDLRLNADEETTVHKLIDNPDVLAACGKSVGEGMEFLLCVIAWFANSVQVSENLVMDDHDIVDNEMQDNEDDKSVEDHVTVRLRNGLLSILELCFAQYIPSSYDHGDGESTAVQHSEEQHSFSDFVQLAAGRTTSDLRTLFPKEYADAASPILRSFALQDDGRLIGAYVRFLDSKEYLLRENDTVASSAERKLSQSLLYPMGRAIATNWTNGNRREAGVFLRHICGSGPTAADIVSATSRQMKKIDPVRMLESQMASLRQSYEYWVDATPELESDFPSEEEMAMFEDEEKTHKESFAKLEHRASQFSQTLGVFGKLGSPTLGPALRGFIREGIRFSFSNLDDNGEDTLVLGSRLSFLLLLAKYASWAKKDKKHMAEISEYVDGLESGMRNHQEFEDVHADDLDSLAAFRNIMGLKASSVKSNALVASGRSGRSVDMDGEESEESVDNVSDLPSPVQSTGSRSIGSRASRSSRLSSTLPTLPEAEKEESPQGDDSGSESRFSASPGDSPDKKRSQSQMTYEHSGDDESDASSVVLKTKSRQSKRRKN</sequence>
<dbReference type="InterPro" id="IPR011989">
    <property type="entry name" value="ARM-like"/>
</dbReference>
<dbReference type="PANTHER" id="PTHR11199">
    <property type="entry name" value="STROMAL ANTIGEN"/>
    <property type="match status" value="1"/>
</dbReference>
<proteinExistence type="predicted"/>
<reference evidence="4 5" key="1">
    <citation type="submission" date="2024-10" db="EMBL/GenBank/DDBJ databases">
        <title>Updated reference genomes for cyclostephanoid diatoms.</title>
        <authorList>
            <person name="Roberts W.R."/>
            <person name="Alverson A.J."/>
        </authorList>
    </citation>
    <scope>NUCLEOTIDE SEQUENCE [LARGE SCALE GENOMIC DNA]</scope>
    <source>
        <strain evidence="4 5">AJA276-08</strain>
    </source>
</reference>
<feature type="compositionally biased region" description="Acidic residues" evidence="2">
    <location>
        <begin position="1540"/>
        <end position="1549"/>
    </location>
</feature>
<feature type="domain" description="SCD" evidence="3">
    <location>
        <begin position="560"/>
        <end position="665"/>
    </location>
</feature>
<organism evidence="4 5">
    <name type="scientific">Stephanodiscus triporus</name>
    <dbReference type="NCBI Taxonomy" id="2934178"/>
    <lineage>
        <taxon>Eukaryota</taxon>
        <taxon>Sar</taxon>
        <taxon>Stramenopiles</taxon>
        <taxon>Ochrophyta</taxon>
        <taxon>Bacillariophyta</taxon>
        <taxon>Coscinodiscophyceae</taxon>
        <taxon>Thalassiosirophycidae</taxon>
        <taxon>Stephanodiscales</taxon>
        <taxon>Stephanodiscaceae</taxon>
        <taxon>Stephanodiscus</taxon>
    </lineage>
</organism>
<feature type="compositionally biased region" description="Basic residues" evidence="2">
    <location>
        <begin position="289"/>
        <end position="300"/>
    </location>
</feature>
<feature type="compositionally biased region" description="Basic and acidic residues" evidence="2">
    <location>
        <begin position="38"/>
        <end position="58"/>
    </location>
</feature>
<evidence type="ECO:0000256" key="2">
    <source>
        <dbReference type="SAM" id="MobiDB-lite"/>
    </source>
</evidence>
<name>A0ABD3NSA3_9STRA</name>
<evidence type="ECO:0000256" key="1">
    <source>
        <dbReference type="SAM" id="Coils"/>
    </source>
</evidence>
<feature type="region of interest" description="Disordered" evidence="2">
    <location>
        <begin position="1011"/>
        <end position="1042"/>
    </location>
</feature>